<protein>
    <submittedName>
        <fullName evidence="2">Uncharacterized protein</fullName>
    </submittedName>
</protein>
<evidence type="ECO:0000313" key="2">
    <source>
        <dbReference type="EMBL" id="GFN82541.1"/>
    </source>
</evidence>
<proteinExistence type="predicted"/>
<feature type="compositionally biased region" description="Acidic residues" evidence="1">
    <location>
        <begin position="70"/>
        <end position="94"/>
    </location>
</feature>
<comment type="caution">
    <text evidence="2">The sequence shown here is derived from an EMBL/GenBank/DDBJ whole genome shotgun (WGS) entry which is preliminary data.</text>
</comment>
<name>A0AAV3YJI5_9GAST</name>
<evidence type="ECO:0000256" key="1">
    <source>
        <dbReference type="SAM" id="MobiDB-lite"/>
    </source>
</evidence>
<gene>
    <name evidence="2" type="ORF">PoB_000904700</name>
</gene>
<organism evidence="2 3">
    <name type="scientific">Plakobranchus ocellatus</name>
    <dbReference type="NCBI Taxonomy" id="259542"/>
    <lineage>
        <taxon>Eukaryota</taxon>
        <taxon>Metazoa</taxon>
        <taxon>Spiralia</taxon>
        <taxon>Lophotrochozoa</taxon>
        <taxon>Mollusca</taxon>
        <taxon>Gastropoda</taxon>
        <taxon>Heterobranchia</taxon>
        <taxon>Euthyneura</taxon>
        <taxon>Panpulmonata</taxon>
        <taxon>Sacoglossa</taxon>
        <taxon>Placobranchoidea</taxon>
        <taxon>Plakobranchidae</taxon>
        <taxon>Plakobranchus</taxon>
    </lineage>
</organism>
<feature type="region of interest" description="Disordered" evidence="1">
    <location>
        <begin position="1"/>
        <end position="22"/>
    </location>
</feature>
<sequence length="94" mass="10484">MSRKATYAKSRKSTLLGSSEGTELDGSIRHLTFFGNGGNEEKTTEIFKSRKTSETLTVRESDVEEKADNNDGDIVDDEEKDDVYDDSGEDITNR</sequence>
<feature type="compositionally biased region" description="Basic and acidic residues" evidence="1">
    <location>
        <begin position="39"/>
        <end position="69"/>
    </location>
</feature>
<evidence type="ECO:0000313" key="3">
    <source>
        <dbReference type="Proteomes" id="UP000735302"/>
    </source>
</evidence>
<feature type="region of interest" description="Disordered" evidence="1">
    <location>
        <begin position="34"/>
        <end position="94"/>
    </location>
</feature>
<dbReference type="AlphaFoldDB" id="A0AAV3YJI5"/>
<keyword evidence="3" id="KW-1185">Reference proteome</keyword>
<accession>A0AAV3YJI5</accession>
<dbReference type="Proteomes" id="UP000735302">
    <property type="component" value="Unassembled WGS sequence"/>
</dbReference>
<dbReference type="EMBL" id="BLXT01000992">
    <property type="protein sequence ID" value="GFN82541.1"/>
    <property type="molecule type" value="Genomic_DNA"/>
</dbReference>
<reference evidence="2 3" key="1">
    <citation type="journal article" date="2021" name="Elife">
        <title>Chloroplast acquisition without the gene transfer in kleptoplastic sea slugs, Plakobranchus ocellatus.</title>
        <authorList>
            <person name="Maeda T."/>
            <person name="Takahashi S."/>
            <person name="Yoshida T."/>
            <person name="Shimamura S."/>
            <person name="Takaki Y."/>
            <person name="Nagai Y."/>
            <person name="Toyoda A."/>
            <person name="Suzuki Y."/>
            <person name="Arimoto A."/>
            <person name="Ishii H."/>
            <person name="Satoh N."/>
            <person name="Nishiyama T."/>
            <person name="Hasebe M."/>
            <person name="Maruyama T."/>
            <person name="Minagawa J."/>
            <person name="Obokata J."/>
            <person name="Shigenobu S."/>
        </authorList>
    </citation>
    <scope>NUCLEOTIDE SEQUENCE [LARGE SCALE GENOMIC DNA]</scope>
</reference>